<proteinExistence type="predicted"/>
<name>A0ABV3ZH28_9BACT</name>
<sequence length="219" mass="25203">MLFKNNYWTAVIIALFLLVSCSTSKKAARYIPGSGFLAHNEQPDTSYGATGYILIPKSMQTDSSRLLKIAETYRSMFYDVNSFDKITVKKKEILITYWLTYEHFTNQTAPSARQMIVNYDYYRASPIIAKLDLKESDGPFLIASRPDMLTFDEPEILVLKLAPYADDEIPRAFQVYKERLTSTGEPWDKRFTLEYFRAGLRNAAIYAGDNLLNVVWPKK</sequence>
<dbReference type="Proteomes" id="UP001560573">
    <property type="component" value="Unassembled WGS sequence"/>
</dbReference>
<gene>
    <name evidence="1" type="ORF">QTN47_16985</name>
</gene>
<dbReference type="PROSITE" id="PS51257">
    <property type="entry name" value="PROKAR_LIPOPROTEIN"/>
    <property type="match status" value="1"/>
</dbReference>
<dbReference type="EMBL" id="JAULBC010000005">
    <property type="protein sequence ID" value="MEX6689207.1"/>
    <property type="molecule type" value="Genomic_DNA"/>
</dbReference>
<evidence type="ECO:0000313" key="2">
    <source>
        <dbReference type="Proteomes" id="UP001560573"/>
    </source>
</evidence>
<protein>
    <recommendedName>
        <fullName evidence="3">Lipoprotein</fullName>
    </recommendedName>
</protein>
<evidence type="ECO:0008006" key="3">
    <source>
        <dbReference type="Google" id="ProtNLM"/>
    </source>
</evidence>
<reference evidence="1 2" key="1">
    <citation type="submission" date="2023-07" db="EMBL/GenBank/DDBJ databases">
        <authorList>
            <person name="Lian W.-H."/>
        </authorList>
    </citation>
    <scope>NUCLEOTIDE SEQUENCE [LARGE SCALE GENOMIC DNA]</scope>
    <source>
        <strain evidence="1 2">SYSU DXS3180</strain>
    </source>
</reference>
<keyword evidence="2" id="KW-1185">Reference proteome</keyword>
<dbReference type="RefSeq" id="WP_369330614.1">
    <property type="nucleotide sequence ID" value="NZ_JAULBC010000005.1"/>
</dbReference>
<evidence type="ECO:0000313" key="1">
    <source>
        <dbReference type="EMBL" id="MEX6689207.1"/>
    </source>
</evidence>
<organism evidence="1 2">
    <name type="scientific">Danxiaibacter flavus</name>
    <dbReference type="NCBI Taxonomy" id="3049108"/>
    <lineage>
        <taxon>Bacteria</taxon>
        <taxon>Pseudomonadati</taxon>
        <taxon>Bacteroidota</taxon>
        <taxon>Chitinophagia</taxon>
        <taxon>Chitinophagales</taxon>
        <taxon>Chitinophagaceae</taxon>
        <taxon>Danxiaibacter</taxon>
    </lineage>
</organism>
<accession>A0ABV3ZH28</accession>
<comment type="caution">
    <text evidence="1">The sequence shown here is derived from an EMBL/GenBank/DDBJ whole genome shotgun (WGS) entry which is preliminary data.</text>
</comment>